<dbReference type="AlphaFoldDB" id="F0YN55"/>
<organism evidence="2">
    <name type="scientific">Aureococcus anophagefferens</name>
    <name type="common">Harmful bloom alga</name>
    <dbReference type="NCBI Taxonomy" id="44056"/>
    <lineage>
        <taxon>Eukaryota</taxon>
        <taxon>Sar</taxon>
        <taxon>Stramenopiles</taxon>
        <taxon>Ochrophyta</taxon>
        <taxon>Pelagophyceae</taxon>
        <taxon>Pelagomonadales</taxon>
        <taxon>Pelagomonadaceae</taxon>
        <taxon>Aureococcus</taxon>
    </lineage>
</organism>
<proteinExistence type="predicted"/>
<reference evidence="1 2" key="1">
    <citation type="journal article" date="2011" name="Proc. Natl. Acad. Sci. U.S.A.">
        <title>Niche of harmful alga Aureococcus anophagefferens revealed through ecogenomics.</title>
        <authorList>
            <person name="Gobler C.J."/>
            <person name="Berry D.L."/>
            <person name="Dyhrman S.T."/>
            <person name="Wilhelm S.W."/>
            <person name="Salamov A."/>
            <person name="Lobanov A.V."/>
            <person name="Zhang Y."/>
            <person name="Collier J.L."/>
            <person name="Wurch L.L."/>
            <person name="Kustka A.B."/>
            <person name="Dill B.D."/>
            <person name="Shah M."/>
            <person name="VerBerkmoes N.C."/>
            <person name="Kuo A."/>
            <person name="Terry A."/>
            <person name="Pangilinan J."/>
            <person name="Lindquist E.A."/>
            <person name="Lucas S."/>
            <person name="Paulsen I.T."/>
            <person name="Hattenrath-Lehmann T.K."/>
            <person name="Talmage S.C."/>
            <person name="Walker E.A."/>
            <person name="Koch F."/>
            <person name="Burson A.M."/>
            <person name="Marcoval M.A."/>
            <person name="Tang Y.Z."/>
            <person name="Lecleir G.R."/>
            <person name="Coyne K.J."/>
            <person name="Berg G.M."/>
            <person name="Bertrand E.M."/>
            <person name="Saito M.A."/>
            <person name="Gladyshev V.N."/>
            <person name="Grigoriev I.V."/>
        </authorList>
    </citation>
    <scope>NUCLEOTIDE SEQUENCE [LARGE SCALE GENOMIC DNA]</scope>
    <source>
        <strain evidence="2">CCMP 1984</strain>
    </source>
</reference>
<dbReference type="GeneID" id="20226543"/>
<dbReference type="InParanoid" id="F0YN55"/>
<keyword evidence="2" id="KW-1185">Reference proteome</keyword>
<evidence type="ECO:0000313" key="2">
    <source>
        <dbReference type="Proteomes" id="UP000002729"/>
    </source>
</evidence>
<dbReference type="KEGG" id="aaf:AURANDRAFT_67990"/>
<gene>
    <name evidence="1" type="ORF">AURANDRAFT_67990</name>
</gene>
<accession>F0YN55</accession>
<dbReference type="EMBL" id="GL833171">
    <property type="protein sequence ID" value="EGB03445.1"/>
    <property type="molecule type" value="Genomic_DNA"/>
</dbReference>
<protein>
    <submittedName>
        <fullName evidence="1">Uncharacterized protein</fullName>
    </submittedName>
</protein>
<dbReference type="Proteomes" id="UP000002729">
    <property type="component" value="Unassembled WGS sequence"/>
</dbReference>
<sequence length="204" mass="22623">MIEIAGYFLLGCRCCIIWQVSTEIHGNAAVKGKIFSSDLPFGAVRLVRSPSLSAAVDATCSVHPKASGYEADTSTPQQRTKPGVWVIQMRCLESTSKHNYAQCNKRFSSGRAFLHSGQLSLIRNQGWGLDSRDDMPSQTTAAPHETRQLKARAADEERWLSFGHSGRMFTCEEFLGFARGLYYLAGCQNPGQNGLECRVIEEQR</sequence>
<dbReference type="RefSeq" id="XP_009041844.1">
    <property type="nucleotide sequence ID" value="XM_009043596.1"/>
</dbReference>
<name>F0YN55_AURAN</name>
<evidence type="ECO:0000313" key="1">
    <source>
        <dbReference type="EMBL" id="EGB03445.1"/>
    </source>
</evidence>